<sequence length="464" mass="53119">MFKRLILSIFLLYLGLGQNLFAQILVNQTRERLLLEHSRFVENYEVRQNLRAIIANKQFNSIDMSARIYTQEASPNRVRVSILRTEDSFFIVFANELLHSMSTPQADANNSYDIMLSDRFKLDGRGSYIIKKNILSGDFEQIKIYLQTGSESYILISPVGTNEAVLDVYLMNIPIYRNVRLPMSFMSIATTSLAQIMASTAHTIDWTLIFPTVYQHHARWDSIATMARHINLRLPTLQFVEDGAQNTQGSLVYVRTQELQKTTAGLGSAGFAKWIIDGIYMPLKSGNLINIDTLLTSTRRQRINPIISIDEEALGHPFFYLDWNRNLAYEVSKAIFPRHRIHLSDSDVTDTPFMAYTPDIGYPLNATEAVLYLESIRFPGSIYLGSLNMLTQTTPAIRRHMIPAIFIPYFDNMGNFHVDIFANNQRVKVETLTEQYPGSFIHLQRINTNDTPFDLPLLQPNKVQ</sequence>
<dbReference type="Proteomes" id="UP000752013">
    <property type="component" value="Unassembled WGS sequence"/>
</dbReference>
<evidence type="ECO:0000313" key="1">
    <source>
        <dbReference type="EMBL" id="NIZ47570.1"/>
    </source>
</evidence>
<proteinExistence type="predicted"/>
<dbReference type="RefSeq" id="WP_167704043.1">
    <property type="nucleotide sequence ID" value="NZ_CP118168.1"/>
</dbReference>
<name>A0A968GCZ9_9SPIO</name>
<reference evidence="1" key="1">
    <citation type="submission" date="2020-03" db="EMBL/GenBank/DDBJ databases">
        <title>Spirochaetal bacteria isolated from arthropods constitute a novel genus Entomospira genus novum within the order Spirochaetales.</title>
        <authorList>
            <person name="Grana-Miraglia L."/>
            <person name="Sikutova S."/>
            <person name="Fingerle V."/>
            <person name="Sing A."/>
            <person name="Castillo-Ramirez S."/>
            <person name="Margos G."/>
            <person name="Rudolf I."/>
        </authorList>
    </citation>
    <scope>NUCLEOTIDE SEQUENCE</scope>
    <source>
        <strain evidence="1">BR208</strain>
    </source>
</reference>
<dbReference type="AlphaFoldDB" id="A0A968GCZ9"/>
<gene>
    <name evidence="1" type="ORF">HCT46_06570</name>
</gene>
<comment type="caution">
    <text evidence="1">The sequence shown here is derived from an EMBL/GenBank/DDBJ whole genome shotgun (WGS) entry which is preliminary data.</text>
</comment>
<keyword evidence="2" id="KW-1185">Reference proteome</keyword>
<accession>A0A968GCZ9</accession>
<evidence type="ECO:0000313" key="2">
    <source>
        <dbReference type="Proteomes" id="UP000752013"/>
    </source>
</evidence>
<protein>
    <submittedName>
        <fullName evidence="1">Uncharacterized protein</fullName>
    </submittedName>
</protein>
<dbReference type="EMBL" id="JAATLK010000001">
    <property type="protein sequence ID" value="NIZ47570.1"/>
    <property type="molecule type" value="Genomic_DNA"/>
</dbReference>
<organism evidence="1 2">
    <name type="scientific">Entomospira nematocerorum</name>
    <dbReference type="NCBI Taxonomy" id="2719987"/>
    <lineage>
        <taxon>Bacteria</taxon>
        <taxon>Pseudomonadati</taxon>
        <taxon>Spirochaetota</taxon>
        <taxon>Spirochaetia</taxon>
        <taxon>Spirochaetales</taxon>
        <taxon>Spirochaetaceae</taxon>
        <taxon>Entomospira</taxon>
    </lineage>
</organism>